<dbReference type="PANTHER" id="PTHR43308:SF5">
    <property type="entry name" value="S-LAYER PROTEIN _ PEPTIDOGLYCAN ENDO-BETA-N-ACETYLGLUCOSAMINIDASE"/>
    <property type="match status" value="1"/>
</dbReference>
<evidence type="ECO:0000259" key="2">
    <source>
        <dbReference type="PROSITE" id="PS51272"/>
    </source>
</evidence>
<name>A0A4S4C826_9BACL</name>
<feature type="region of interest" description="Disordered" evidence="1">
    <location>
        <begin position="452"/>
        <end position="513"/>
    </location>
</feature>
<keyword evidence="4" id="KW-1185">Reference proteome</keyword>
<feature type="domain" description="SLH" evidence="2">
    <location>
        <begin position="112"/>
        <end position="171"/>
    </location>
</feature>
<feature type="domain" description="SLH" evidence="2">
    <location>
        <begin position="172"/>
        <end position="235"/>
    </location>
</feature>
<evidence type="ECO:0000313" key="4">
    <source>
        <dbReference type="Proteomes" id="UP000310636"/>
    </source>
</evidence>
<dbReference type="InterPro" id="IPR001119">
    <property type="entry name" value="SLH_dom"/>
</dbReference>
<sequence>MAEGVRRMRKIIKGRGSALWLKWLWIASLLAGLLEPIGARAGAAVSHLNDAALSDIAGHWAEEPMAEWASAGLIQGFADGTLRPDDIITRVQFIALVNRLFGLQGEEGAAAFGDVSAGAWFASDVNAAVQAGYVHGFPDRTFRPDKPLQRIEAVTMLTALVPTIADEAAGTLERFKDISEVPGYGRASLEAAVASGLLQGLPDGTVRPLKSMTRAEAVVLLDRIRQGADAVSGSGIVPGARVVTEAGTYGPSAGVFTVGGNLEVGASGTTLRNVVVKGDLTILPSVGEGDVYLHNVEVEGSTFIQGGGRNSVHIDNSVLGTVVIDKSGGLVRVVVDGATVIAQLDVQSDAGIESPQGMESGIAGITILSSGEVKLSGEFGHVEVRGGVKLTVAAGSVANLVVNEEVSGVRIELADGVHVERMTLRGATDVTGAGTIGTAIVDSADVAFENEPATKEVTEKGSSGSAAGGGVSTGPGSSPSPEPTTSPEPAESPEPTEPTESPEPADTAVEAAVSQASATGFRLALSVPVPALAATDILLRDSAGTAVAVGTPTTIDGGTAYRIPAVLTEGTTYTLAIFKPGYDFGAELTFAVPVTPPPIVSVNASPHGISSAGFSVTLDTSVPGLTSANFTLVNLLDNAPIALGQPSTEDGGSYTFSAALEEGQTYSLSIAKEGYDFGSAVAIYVEVHDPEIIAVQATITASAAEGFTVSLSPPIEGLTASDFAIIPNAGGEAVPASGAATNDEGASYVIEAALTEGVSYTIAIVLDGYSFGAALSLVIPVSYATVQATISQVSTAGFIVTLDQTVPELDALNFVLSRGASQVGIDMLSPVQTGRQYEVWSTLSKGETYALTLDKEGYAFAGGSVEWTVEPSRLQADIVWITHEAVKLRLSNGAVQLPFVAYSLEDEDGNSVAIGDIRTEDDGRSIVIQAGMAEAGNYHYRIDLDDDHYVEGTVAVQEAPVVTKYTTFEPSNSGITVYLDRPVPGLVLGDFLLTDTSDVAVAIDEASTADGGNSYYLRSADMQYKSLILAISHEGYDFGEPVNLIRTTLGPYYAGVGSNKFMAGLSPAVPGLTADNFRIVNADGQAVPILNVSWDSYQGYYVVQYDGPRGLPYTFSVVKSGYDFGESASIALESEYKIDDISGSGFTFILDPPTAINTVNGFEVRRSDGSLVRGVTATTADGGASYRVSANLTPGDYTLQVAAALSRTSFSFNVPAYATIAVDQVTDTGLRVSLDWSLDGLWAGSFAIVRADTEEGIWIQDATTEDGGRTYRLTADLPEGLYNVKLIGHLPEAGVDFAAGASVDAGAATVGQLSNSGFLLSFENAVAGLTPADLELRNGQNGLVGGVMLSTADGGLTYRVNVALVSNSDYTLTLSKSYVKFGSPIAFHVPYFVTGTIVELTPTGDMAIAFDPPMPQLENGWGIVFTDAGGNRIFPGTIEMTEGGRSFRLPFPNLAPGQTYSMGINVTGYEMTPVSFMLPAGYSVSQASSSGVTVEFAAPIPDLAKGQFVLRDSTGAEVKIGSAATTDDGSIYVLSAALVPGQYYTLQVKPALLYQQYQPITFAVMKEITAKISSLKQGSLKLTFSEKVKNLTSEQLVFRDAGGWPIASNEYYVGLTTADQGLTYQLNFSFPYAGNGNISIELIRPDFKLKAPVTFSIPKSGSIWLFGTFAGQIMFGINPNPDELTIDHVKLTDSKGKSVAASLRHEADEYYSLLGDFAAAETYYMSVAYPGYDYGDPLVIGVEIKSDAWIYAESQDGFKLKLFPGIPDLAPSDVIVTDEAGNRTAVQSLTSVDGGLNYQVKVPMSGKHSYSVSIIKSGYLVRLTQTLALVTRMTSIEHLSTGGLTLNLSSRTQLAASDIALLDDNGEAVAIRGFASWDGGYSYEITADLKTDRSYMLHIAKSGYYFGTPPAIFIKSVQTAFGGMAPGSNNAFVLQLSEPLPGLKASDFKLRRASDGSPLPVLVATTEDGGSTYVLEASFWGGESYTVVPFKDGYDFGNPVPVNVPVFASAALLEAGVSGFVVGLNPGVAGMDAGHFTVRNSVGDAIPVLGVTEEDAGERYRVQANLPGGETYEVTLSRSGYVFEPSLSFSLPTTIASEVLSASETGIRIGLTPGVSGLSKAAFVLKDSAGGIVAIEEASTNDGGNSYLLKTVLEGGKTYSLQLAAEGYDFGSMLSASVPIPISLSITDPNADGFVVALDAPVPGLTVSNIILQDGAGAAVAVSSVKTTDGGATYAVKAELTEGAAYSLIVVRSGYDFGRGTPVDVPLPPPEPPVAMTVTETYSDRFTLHLGESVRGLTAANLQITDELGQAVTPTDVNDRYDTGIDYWISMPIVSGKVYTVELIDSNRESEGPVEVYLELNAYPVLLAATRDGITLRLSSVGTIDLRLNDIAIYAEDGSEVAVTGLKQGQAAGTYTIQAYLAEGNEYRFELQDRKATVFDWQSNPNEILVPIKSTVTAERVNLNGFDLAFTTPVSGLSVTIYNGNSVFGSQPDSVVSTDGGRTYQVRFYFAYNSTYRVRIASDGYDLGEDINVTNVSLPPALLTAATDPGGRKVVLGFDMELSSVPADAPFSVKINNKWQSGVQAARVAGDSTKVELTWSASGAVITSDSTVQVAYTGIQRVQAVNTAYLVSFDALDVANVATTEGFVRSFPADQDAAPAAYGLHTTYGRTALETAKLLREAGFARWNYARAVKAEYDLDTAGFIALMSQMNVDASMMFEALIDVGGDGTFMDALSLMIAAGYTASDLAPLLRDRGYQSKEIGLRMKQAGVSASDVAGVLRDTFKASASSAAAVLKAVGYSLAEIGDTVQAAYKLTNGEAAQALKSAGYSASDTLAFIRERYAAGGTNSVLWLIGAGYTANEAGTALGANNPFADAAEAAVAFVGAELAPSDIYVLVRQLFGGNTAASAMLAAGIEASEVARAVQAGGETPAVAVSALLTAGVGVKPAATYIADAWGNTSAALASAMNGFAASGIGIVERASLLLGVYGADIGPAIAALNPAATAAERGAMMSTLVSAGYDRVAVTAYYLNSVYNGRRADALGLLVRSGVSIDESLSLIRSAVVASGAAFTLQDAVTVFRDSYDGYTADEVVKALMTTFAQAQEDGISAQAIAKEMTDANRWGKLDITRSLIARMGVTLAGWVELERSDAFSRYGCPCSISTIVNESRYLFSGATIEQIAAAMSQSELFTLDELIDGLIGSYQMSSSYADALPRLTATLKDSGYPFVDIAAAFDERGWSDWIMEFSRYGIAASEVVAYLKSISVSDADIVQRLEPYALGHIVLALRTELGKDEAEATALLTSRYDTEDVAYAVTFAYGGDPVTLWIKTLRSQNATAISVINTISARFSNYRDAAVVGPALIRGGYEVNEVMAGLLLYTKSNGNLQATVSLLKTLYSEEQVSISNLLSASGSETPESGITFLKNAGFGISSIARGLKEYYGLASGKASALLIARYPNDIGSVLNAIAWAYDASFGESVEEALAEQGITTVEEAIPYLGKRGFSFEETVGAVKDGFGLSAGEAASRFAALNQASVSVLLNTISVVYNQSPLVILYEWQAAGGTASFQEAVGLGYSAGISLSGLVVVARDYYKISSGSAFYALTESHRYSNSQITAAIASLYPTSEKMTVAESLQSKGLLTLGEAVPYLRTNRFELRDVVRVGRDYYGLSGADTAVVLDGTGFYTLRQIQNEVAAVYEVPLEQAVAESLIALGKTSFAEAIPTFWGMDYELPALASIAKLYYQLDEGAAVVALQQSGYFSLPDIVEAVTLEYGKPTDETISAMLTDGGYATFPDALPFLLNNQIELRNIIRAGRNHYGLTGAAVSAALVGTGFYTLSQVQTEVAYVYDQPLDQVIVESLGGLGIDSFDQAIPELWKKDLELFKIAKVAKGYYHLKASEAIYTLQQSGLYGLTNIITAVAGQFGKPTEETMAALLAGSGIDKLEDGVYLLQQMGYSVQDIVTAAKEQYGLSSGDSAIKLAELGVAGTEIIQWAVSSVYEQSAGATAIDYIQSGGIRSVADAIVYMCNAGVTLLDMTKTIQSYYGETPVRLGSALIESDLFQLPVILQSIDSVFTDSTDSLVAIMTSNGYTDYGDMVDNLRLAGIRIEEIARAMKLRFGVEQSELRLLLERHNAYDESAIEQALEAAYSAERENERLATAMMKEVMTLNDIQTAEGAIAFMKNAGTSLSNIVTYLKEQYGLTAPEATTMLKPYYRLIEIGLATTEVYLANGNLKYISGMMDPLDVSDSPISLARFMYKKFIMSDIIAALKWFYGLDAQQTLQAFAGTDIPKDEYTKAVVAYYGDDVLFDYLASLKAGGATSGAIATELDNRKLLETVNIVYLANLLKSLGYDLESILSTSFHYFSSGKGRPSTEEDQAAMFVALGYTRPLDIVDGLRNYAGYVNSAAYAFRVFTTVHLALPNASMSEIATAMKKLGYDGTEILNVLDHYEVRDDSIVPYLKSFGYNAQDAYLFLNGRTLENKIYWMVKNGYALYDYLKYLNYSSTSAISILRANGLSANEIGYTLGRYYENSYWVGKYLYDGGVTNLKDLAGAMLASGSYPSWVIDDLQSLGYWPLKEIAQSMLDSEMLSLVELVYALRYATNEDLTQTYQIVREVSKQEQKEFYNSLSDAERKILGNDEIAVLVTLSALRSANIGVEKAAEQIRSTERLGFEMGGVLLTVSGYGVGDVLEALWNVYRNEIGILILKTMIGQTISKVLTELQDYYKLGNLVYKIVKKTTS</sequence>
<dbReference type="PROSITE" id="PS51272">
    <property type="entry name" value="SLH"/>
    <property type="match status" value="3"/>
</dbReference>
<evidence type="ECO:0000256" key="1">
    <source>
        <dbReference type="SAM" id="MobiDB-lite"/>
    </source>
</evidence>
<protein>
    <recommendedName>
        <fullName evidence="2">SLH domain-containing protein</fullName>
    </recommendedName>
</protein>
<dbReference type="OrthoDB" id="185675at2"/>
<organism evidence="3 4">
    <name type="scientific">Cohnella fermenti</name>
    <dbReference type="NCBI Taxonomy" id="2565925"/>
    <lineage>
        <taxon>Bacteria</taxon>
        <taxon>Bacillati</taxon>
        <taxon>Bacillota</taxon>
        <taxon>Bacilli</taxon>
        <taxon>Bacillales</taxon>
        <taxon>Paenibacillaceae</taxon>
        <taxon>Cohnella</taxon>
    </lineage>
</organism>
<dbReference type="Proteomes" id="UP000310636">
    <property type="component" value="Unassembled WGS sequence"/>
</dbReference>
<comment type="caution">
    <text evidence="3">The sequence shown here is derived from an EMBL/GenBank/DDBJ whole genome shotgun (WGS) entry which is preliminary data.</text>
</comment>
<reference evidence="3 4" key="1">
    <citation type="submission" date="2019-04" db="EMBL/GenBank/DDBJ databases">
        <title>Cohnella sp. nov. isolated from preserved vegetables.</title>
        <authorList>
            <person name="Lin S.-Y."/>
            <person name="Hung M.-H."/>
            <person name="Young C.-C."/>
        </authorList>
    </citation>
    <scope>NUCLEOTIDE SEQUENCE [LARGE SCALE GENOMIC DNA]</scope>
    <source>
        <strain evidence="3 4">CC-MHH1044</strain>
    </source>
</reference>
<feature type="compositionally biased region" description="Pro residues" evidence="1">
    <location>
        <begin position="478"/>
        <end position="496"/>
    </location>
</feature>
<dbReference type="Pfam" id="PF00395">
    <property type="entry name" value="SLH"/>
    <property type="match status" value="3"/>
</dbReference>
<accession>A0A4S4C826</accession>
<dbReference type="InterPro" id="IPR051465">
    <property type="entry name" value="Cell_Envelope_Struct_Comp"/>
</dbReference>
<evidence type="ECO:0000313" key="3">
    <source>
        <dbReference type="EMBL" id="THF83482.1"/>
    </source>
</evidence>
<dbReference type="PANTHER" id="PTHR43308">
    <property type="entry name" value="OUTER MEMBRANE PROTEIN ALPHA-RELATED"/>
    <property type="match status" value="1"/>
</dbReference>
<gene>
    <name evidence="3" type="ORF">E6C55_04800</name>
</gene>
<proteinExistence type="predicted"/>
<feature type="domain" description="SLH" evidence="2">
    <location>
        <begin position="48"/>
        <end position="111"/>
    </location>
</feature>
<dbReference type="EMBL" id="SSOB01000004">
    <property type="protein sequence ID" value="THF83482.1"/>
    <property type="molecule type" value="Genomic_DNA"/>
</dbReference>